<keyword evidence="7" id="KW-1185">Reference proteome</keyword>
<comment type="caution">
    <text evidence="6">The sequence shown here is derived from an EMBL/GenBank/DDBJ whole genome shotgun (WGS) entry which is preliminary data.</text>
</comment>
<dbReference type="InterPro" id="IPR012677">
    <property type="entry name" value="Nucleotide-bd_a/b_plait_sf"/>
</dbReference>
<evidence type="ECO:0000259" key="5">
    <source>
        <dbReference type="PROSITE" id="PS50102"/>
    </source>
</evidence>
<evidence type="ECO:0000313" key="6">
    <source>
        <dbReference type="EMBL" id="KAG5460346.1"/>
    </source>
</evidence>
<protein>
    <recommendedName>
        <fullName evidence="5">RRM domain-containing protein</fullName>
    </recommendedName>
</protein>
<dbReference type="Pfam" id="PF00076">
    <property type="entry name" value="RRM_1"/>
    <property type="match status" value="1"/>
</dbReference>
<dbReference type="Gene3D" id="3.30.70.330">
    <property type="match status" value="1"/>
</dbReference>
<dbReference type="AlphaFoldDB" id="A0A8H7ZVN1"/>
<feature type="region of interest" description="Disordered" evidence="3">
    <location>
        <begin position="329"/>
        <end position="355"/>
    </location>
</feature>
<evidence type="ECO:0000256" key="3">
    <source>
        <dbReference type="SAM" id="MobiDB-lite"/>
    </source>
</evidence>
<proteinExistence type="predicted"/>
<keyword evidence="4" id="KW-0472">Membrane</keyword>
<feature type="domain" description="RRM" evidence="5">
    <location>
        <begin position="69"/>
        <end position="147"/>
    </location>
</feature>
<gene>
    <name evidence="6" type="ORF">BJ554DRAFT_7618</name>
</gene>
<dbReference type="SMART" id="SM00360">
    <property type="entry name" value="RRM"/>
    <property type="match status" value="1"/>
</dbReference>
<dbReference type="OrthoDB" id="439808at2759"/>
<dbReference type="EMBL" id="JAEFCI010005354">
    <property type="protein sequence ID" value="KAG5460346.1"/>
    <property type="molecule type" value="Genomic_DNA"/>
</dbReference>
<feature type="transmembrane region" description="Helical" evidence="4">
    <location>
        <begin position="367"/>
        <end position="385"/>
    </location>
</feature>
<dbReference type="PROSITE" id="PS50102">
    <property type="entry name" value="RRM"/>
    <property type="match status" value="1"/>
</dbReference>
<accession>A0A8H7ZVN1</accession>
<dbReference type="GO" id="GO:0003723">
    <property type="term" value="F:RNA binding"/>
    <property type="evidence" value="ECO:0007669"/>
    <property type="project" value="UniProtKB-UniRule"/>
</dbReference>
<sequence length="408" mass="42105">MPLATCSGFRPRVLQLTSPPPRPHTPPARVFLCLSLFLRRAPNCVPRARLVLPLTHPHLIVSCIKAIMSRLYVGGLAWAVDSAQLRAEFEPYGQVEEAEVVPDRATGRSRGFGFVRFANEEDSKKAMAELDGKELEGRSMRIAVASERTGGGGGGGYGGGYSGGGYGGGGYGGGGGEGNYGAGGYGGGGGYSGGGSVALSWNSLFLRHLLTVRWFLQVSAVTAPVTTAAKQATWPAIALSPAEVAAAAAAGAAVTIAVWPAICLGTALSPAREAAAAVAIATATTAVSRGICPGTAPSHARAAVAVETATTAANRDIWRATAPSIPAEARTPATLSGDVPNAWTTPEKSDDNSALPARQNAELNADVFKIFLFFLLPVLLTSFGVRFHAAVNLSKSVPLFVFNSASYH</sequence>
<evidence type="ECO:0000256" key="2">
    <source>
        <dbReference type="PROSITE-ProRule" id="PRU00176"/>
    </source>
</evidence>
<evidence type="ECO:0000256" key="4">
    <source>
        <dbReference type="SAM" id="Phobius"/>
    </source>
</evidence>
<evidence type="ECO:0000256" key="1">
    <source>
        <dbReference type="ARBA" id="ARBA00022884"/>
    </source>
</evidence>
<dbReference type="Proteomes" id="UP000673691">
    <property type="component" value="Unassembled WGS sequence"/>
</dbReference>
<keyword evidence="4" id="KW-1133">Transmembrane helix</keyword>
<dbReference type="SUPFAM" id="SSF54928">
    <property type="entry name" value="RNA-binding domain, RBD"/>
    <property type="match status" value="1"/>
</dbReference>
<dbReference type="InterPro" id="IPR035979">
    <property type="entry name" value="RBD_domain_sf"/>
</dbReference>
<dbReference type="InterPro" id="IPR052462">
    <property type="entry name" value="SLIRP/GR-RBP-like"/>
</dbReference>
<keyword evidence="4" id="KW-0812">Transmembrane</keyword>
<dbReference type="CDD" id="cd21608">
    <property type="entry name" value="RRM2_NsCP33_like"/>
    <property type="match status" value="1"/>
</dbReference>
<dbReference type="InterPro" id="IPR048289">
    <property type="entry name" value="RRM2_NsCP33-like"/>
</dbReference>
<reference evidence="6 7" key="1">
    <citation type="journal article" name="Sci. Rep.">
        <title>Genome-scale phylogenetic analyses confirm Olpidium as the closest living zoosporic fungus to the non-flagellated, terrestrial fungi.</title>
        <authorList>
            <person name="Chang Y."/>
            <person name="Rochon D."/>
            <person name="Sekimoto S."/>
            <person name="Wang Y."/>
            <person name="Chovatia M."/>
            <person name="Sandor L."/>
            <person name="Salamov A."/>
            <person name="Grigoriev I.V."/>
            <person name="Stajich J.E."/>
            <person name="Spatafora J.W."/>
        </authorList>
    </citation>
    <scope>NUCLEOTIDE SEQUENCE [LARGE SCALE GENOMIC DNA]</scope>
    <source>
        <strain evidence="6">S191</strain>
    </source>
</reference>
<keyword evidence="1 2" id="KW-0694">RNA-binding</keyword>
<dbReference type="InterPro" id="IPR000504">
    <property type="entry name" value="RRM_dom"/>
</dbReference>
<organism evidence="6 7">
    <name type="scientific">Olpidium bornovanus</name>
    <dbReference type="NCBI Taxonomy" id="278681"/>
    <lineage>
        <taxon>Eukaryota</taxon>
        <taxon>Fungi</taxon>
        <taxon>Fungi incertae sedis</taxon>
        <taxon>Olpidiomycota</taxon>
        <taxon>Olpidiomycotina</taxon>
        <taxon>Olpidiomycetes</taxon>
        <taxon>Olpidiales</taxon>
        <taxon>Olpidiaceae</taxon>
        <taxon>Olpidium</taxon>
    </lineage>
</organism>
<name>A0A8H7ZVN1_9FUNG</name>
<dbReference type="PANTHER" id="PTHR48027">
    <property type="entry name" value="HETEROGENEOUS NUCLEAR RIBONUCLEOPROTEIN 87F-RELATED"/>
    <property type="match status" value="1"/>
</dbReference>
<evidence type="ECO:0000313" key="7">
    <source>
        <dbReference type="Proteomes" id="UP000673691"/>
    </source>
</evidence>